<dbReference type="PANTHER" id="PTHR47216:SF4">
    <property type="entry name" value="OS01G0859400 PROTEIN"/>
    <property type="match status" value="1"/>
</dbReference>
<comment type="caution">
    <text evidence="3">The sequence shown here is derived from an EMBL/GenBank/DDBJ whole genome shotgun (WGS) entry which is preliminary data.</text>
</comment>
<keyword evidence="1" id="KW-0812">Transmembrane</keyword>
<dbReference type="EMBL" id="JACCFH010000001">
    <property type="protein sequence ID" value="NYG34737.1"/>
    <property type="molecule type" value="Genomic_DNA"/>
</dbReference>
<dbReference type="Gene3D" id="3.90.190.10">
    <property type="entry name" value="Protein tyrosine phosphatase superfamily"/>
    <property type="match status" value="1"/>
</dbReference>
<dbReference type="GO" id="GO:0016020">
    <property type="term" value="C:membrane"/>
    <property type="evidence" value="ECO:0007669"/>
    <property type="project" value="UniProtKB-SubCell"/>
</dbReference>
<feature type="transmembrane region" description="Helical" evidence="1">
    <location>
        <begin position="249"/>
        <end position="269"/>
    </location>
</feature>
<feature type="domain" description="Inositolphosphotransferase Aur1/Ipt1" evidence="2">
    <location>
        <begin position="61"/>
        <end position="182"/>
    </location>
</feature>
<organism evidence="3 4">
    <name type="scientific">Sphaerotilus montanus</name>
    <dbReference type="NCBI Taxonomy" id="522889"/>
    <lineage>
        <taxon>Bacteria</taxon>
        <taxon>Pseudomonadati</taxon>
        <taxon>Pseudomonadota</taxon>
        <taxon>Betaproteobacteria</taxon>
        <taxon>Burkholderiales</taxon>
        <taxon>Sphaerotilaceae</taxon>
        <taxon>Sphaerotilus</taxon>
    </lineage>
</organism>
<dbReference type="Pfam" id="PF14378">
    <property type="entry name" value="PAP2_3"/>
    <property type="match status" value="1"/>
</dbReference>
<dbReference type="SUPFAM" id="SSF52799">
    <property type="entry name" value="(Phosphotyrosine protein) phosphatases II"/>
    <property type="match status" value="1"/>
</dbReference>
<dbReference type="AlphaFoldDB" id="A0A7Y9U8D1"/>
<dbReference type="InterPro" id="IPR029021">
    <property type="entry name" value="Prot-tyrosine_phosphatase-like"/>
</dbReference>
<keyword evidence="1" id="KW-1133">Transmembrane helix</keyword>
<evidence type="ECO:0000313" key="4">
    <source>
        <dbReference type="Proteomes" id="UP000518288"/>
    </source>
</evidence>
<evidence type="ECO:0000256" key="1">
    <source>
        <dbReference type="SAM" id="Phobius"/>
    </source>
</evidence>
<evidence type="ECO:0000313" key="3">
    <source>
        <dbReference type="EMBL" id="NYG34737.1"/>
    </source>
</evidence>
<feature type="transmembrane region" description="Helical" evidence="1">
    <location>
        <begin position="118"/>
        <end position="135"/>
    </location>
</feature>
<feature type="transmembrane region" description="Helical" evidence="1">
    <location>
        <begin position="38"/>
        <end position="62"/>
    </location>
</feature>
<accession>A0A7Y9U8D1</accession>
<keyword evidence="4" id="KW-1185">Reference proteome</keyword>
<keyword evidence="1" id="KW-0472">Membrane</keyword>
<gene>
    <name evidence="3" type="ORF">BDD16_003723</name>
</gene>
<protein>
    <submittedName>
        <fullName evidence="3">Putative membrane protein YhdT</fullName>
    </submittedName>
</protein>
<feature type="transmembrane region" description="Helical" evidence="1">
    <location>
        <begin position="147"/>
        <end position="164"/>
    </location>
</feature>
<feature type="transmembrane region" description="Helical" evidence="1">
    <location>
        <begin position="74"/>
        <end position="98"/>
    </location>
</feature>
<proteinExistence type="predicted"/>
<name>A0A7Y9U8D1_9BURK</name>
<evidence type="ECO:0000259" key="2">
    <source>
        <dbReference type="Pfam" id="PF14378"/>
    </source>
</evidence>
<dbReference type="PANTHER" id="PTHR47216">
    <property type="match status" value="1"/>
</dbReference>
<reference evidence="3 4" key="1">
    <citation type="submission" date="2020-07" db="EMBL/GenBank/DDBJ databases">
        <title>Genomic Encyclopedia of Archaeal and Bacterial Type Strains, Phase II (KMG-II): from individual species to whole genera.</title>
        <authorList>
            <person name="Goeker M."/>
        </authorList>
    </citation>
    <scope>NUCLEOTIDE SEQUENCE [LARGE SCALE GENOMIC DNA]</scope>
    <source>
        <strain evidence="3 4">DSM 21226</strain>
    </source>
</reference>
<feature type="transmembrane region" description="Helical" evidence="1">
    <location>
        <begin position="195"/>
        <end position="228"/>
    </location>
</feature>
<dbReference type="Proteomes" id="UP000518288">
    <property type="component" value="Unassembled WGS sequence"/>
</dbReference>
<dbReference type="InterPro" id="IPR026841">
    <property type="entry name" value="Aur1/Ipt1"/>
</dbReference>
<sequence length="379" mass="42255">MLLLNTLVFTACYQTANHLAERAQVSRQIALAFERQIPFIAWMVLPYLCSGLFYAGSFFLVPDRAALRLLSQRLLLATVVAALVFAALPVQCGFVRPAVQSPVLALLYAGLGLVDRPYNQIPSLHVAYCVVFWFTLRDTLDSRPARWLLAVALLLVSVATVFTYQHQSLDGVAGALLGLAVVGWVRPGSHEVPVALHYVAAATVTFLVGALALHSLLGLYLTLSLLLVSMAYARRDRHFLHKQTGRHPLWVWGLYAPYLAGYRLTWWLVQWRERHHAPVVRVSERLWIGRRLTDREAALLPPDCVVVDLSAELPETPSLLRAAAIRYRHLPLLDLVTPVPAAVEEIAAVVRAAWAEGRIVYLHCAMGYERCVRLADYLA</sequence>